<gene>
    <name evidence="13" type="primary">dapB</name>
    <name evidence="16" type="ORF">SAMN04490355_100374</name>
</gene>
<comment type="catalytic activity">
    <reaction evidence="11 13">
        <text>(S)-2,3,4,5-tetrahydrodipicolinate + NADP(+) + H2O = (2S,4S)-4-hydroxy-2,3,4,5-tetrahydrodipicolinate + NADPH + H(+)</text>
        <dbReference type="Rhea" id="RHEA:35331"/>
        <dbReference type="ChEBI" id="CHEBI:15377"/>
        <dbReference type="ChEBI" id="CHEBI:15378"/>
        <dbReference type="ChEBI" id="CHEBI:16845"/>
        <dbReference type="ChEBI" id="CHEBI:57783"/>
        <dbReference type="ChEBI" id="CHEBI:58349"/>
        <dbReference type="ChEBI" id="CHEBI:67139"/>
        <dbReference type="EC" id="1.17.1.8"/>
    </reaction>
</comment>
<dbReference type="EMBL" id="FOTS01000003">
    <property type="protein sequence ID" value="SFL39015.1"/>
    <property type="molecule type" value="Genomic_DNA"/>
</dbReference>
<sequence length="264" mass="28479">MIRVIVCGAYGKMGREVLKAIHNDTQLSIVGAVDTKSDFADIGDLIGVGKTGVVIGNDLQTVINETKPQVMVDFTRPEVVLNNIHIAINNGVCPVVGTTGLSEENLKEIRLLCIDTKVNALISPNFSIGAILMMKLSQDAAKFFPHVEIIELHHDQKLDAPSGTALQTAELIAKKRGFLHQGHPDEIEKLAGARGGDFSGIRMHSVRLPGYVAHQEVIFGGLGQTLTIRHDSISRESFMPGVLLACKHVLNANGLVLGLEEILN</sequence>
<evidence type="ECO:0000259" key="14">
    <source>
        <dbReference type="Pfam" id="PF01113"/>
    </source>
</evidence>
<keyword evidence="3 13" id="KW-0028">Amino-acid biosynthesis</keyword>
<dbReference type="Proteomes" id="UP000199520">
    <property type="component" value="Unassembled WGS sequence"/>
</dbReference>
<dbReference type="AlphaFoldDB" id="A0A1I4HA12"/>
<dbReference type="GO" id="GO:0005829">
    <property type="term" value="C:cytosol"/>
    <property type="evidence" value="ECO:0007669"/>
    <property type="project" value="TreeGrafter"/>
</dbReference>
<dbReference type="UniPathway" id="UPA00034">
    <property type="reaction ID" value="UER00018"/>
</dbReference>
<evidence type="ECO:0000256" key="2">
    <source>
        <dbReference type="ARBA" id="ARBA00022490"/>
    </source>
</evidence>
<dbReference type="HAMAP" id="MF_00102">
    <property type="entry name" value="DapB"/>
    <property type="match status" value="1"/>
</dbReference>
<dbReference type="PIRSF" id="PIRSF000161">
    <property type="entry name" value="DHPR"/>
    <property type="match status" value="1"/>
</dbReference>
<evidence type="ECO:0000256" key="3">
    <source>
        <dbReference type="ARBA" id="ARBA00022605"/>
    </source>
</evidence>
<evidence type="ECO:0000256" key="6">
    <source>
        <dbReference type="ARBA" id="ARBA00023002"/>
    </source>
</evidence>
<evidence type="ECO:0000256" key="5">
    <source>
        <dbReference type="ARBA" id="ARBA00022915"/>
    </source>
</evidence>
<dbReference type="GO" id="GO:0016726">
    <property type="term" value="F:oxidoreductase activity, acting on CH or CH2 groups, NAD or NADP as acceptor"/>
    <property type="evidence" value="ECO:0007669"/>
    <property type="project" value="UniProtKB-UniRule"/>
</dbReference>
<dbReference type="Pfam" id="PF05173">
    <property type="entry name" value="DapB_C"/>
    <property type="match status" value="1"/>
</dbReference>
<dbReference type="PROSITE" id="PS01298">
    <property type="entry name" value="DAPB"/>
    <property type="match status" value="1"/>
</dbReference>
<dbReference type="NCBIfam" id="TIGR00036">
    <property type="entry name" value="dapB"/>
    <property type="match status" value="1"/>
</dbReference>
<dbReference type="PANTHER" id="PTHR20836:SF0">
    <property type="entry name" value="4-HYDROXY-TETRAHYDRODIPICOLINATE REDUCTASE 1, CHLOROPLASTIC-RELATED"/>
    <property type="match status" value="1"/>
</dbReference>
<keyword evidence="5 13" id="KW-0220">Diaminopimelate biosynthesis</keyword>
<dbReference type="GO" id="GO:0009089">
    <property type="term" value="P:lysine biosynthetic process via diaminopimelate"/>
    <property type="evidence" value="ECO:0007669"/>
    <property type="project" value="UniProtKB-UniRule"/>
</dbReference>
<dbReference type="STRING" id="1123291.SAMN04490355_100374"/>
<feature type="domain" description="Dihydrodipicolinate reductase N-terminal" evidence="14">
    <location>
        <begin position="2"/>
        <end position="126"/>
    </location>
</feature>
<reference evidence="17" key="1">
    <citation type="submission" date="2016-10" db="EMBL/GenBank/DDBJ databases">
        <authorList>
            <person name="Varghese N."/>
            <person name="Submissions S."/>
        </authorList>
    </citation>
    <scope>NUCLEOTIDE SEQUENCE [LARGE SCALE GENOMIC DNA]</scope>
    <source>
        <strain evidence="17">DSM 13327</strain>
    </source>
</reference>
<keyword evidence="8 13" id="KW-0457">Lysine biosynthesis</keyword>
<feature type="binding site" evidence="13">
    <location>
        <position position="154"/>
    </location>
    <ligand>
        <name>(S)-2,3,4,5-tetrahydrodipicolinate</name>
        <dbReference type="ChEBI" id="CHEBI:16845"/>
    </ligand>
</feature>
<accession>A0A1I4HA12</accession>
<name>A0A1I4HA12_9FIRM</name>
<evidence type="ECO:0000256" key="4">
    <source>
        <dbReference type="ARBA" id="ARBA00022857"/>
    </source>
</evidence>
<dbReference type="Gene3D" id="3.40.50.720">
    <property type="entry name" value="NAD(P)-binding Rossmann-like Domain"/>
    <property type="match status" value="1"/>
</dbReference>
<keyword evidence="6 13" id="KW-0560">Oxidoreductase</keyword>
<dbReference type="PANTHER" id="PTHR20836">
    <property type="entry name" value="DIHYDRODIPICOLINATE REDUCTASE"/>
    <property type="match status" value="1"/>
</dbReference>
<evidence type="ECO:0000313" key="17">
    <source>
        <dbReference type="Proteomes" id="UP000199520"/>
    </source>
</evidence>
<proteinExistence type="inferred from homology"/>
<comment type="catalytic activity">
    <reaction evidence="12 13">
        <text>(S)-2,3,4,5-tetrahydrodipicolinate + NAD(+) + H2O = (2S,4S)-4-hydroxy-2,3,4,5-tetrahydrodipicolinate + NADH + H(+)</text>
        <dbReference type="Rhea" id="RHEA:35323"/>
        <dbReference type="ChEBI" id="CHEBI:15377"/>
        <dbReference type="ChEBI" id="CHEBI:15378"/>
        <dbReference type="ChEBI" id="CHEBI:16845"/>
        <dbReference type="ChEBI" id="CHEBI:57540"/>
        <dbReference type="ChEBI" id="CHEBI:57945"/>
        <dbReference type="ChEBI" id="CHEBI:67139"/>
        <dbReference type="EC" id="1.17.1.8"/>
    </reaction>
</comment>
<dbReference type="InterPro" id="IPR023940">
    <property type="entry name" value="DHDPR_bac"/>
</dbReference>
<keyword evidence="2 13" id="KW-0963">Cytoplasm</keyword>
<comment type="subunit">
    <text evidence="13">Homotetramer.</text>
</comment>
<dbReference type="InterPro" id="IPR036291">
    <property type="entry name" value="NAD(P)-bd_dom_sf"/>
</dbReference>
<evidence type="ECO:0000259" key="15">
    <source>
        <dbReference type="Pfam" id="PF05173"/>
    </source>
</evidence>
<feature type="binding site" evidence="13">
    <location>
        <begin position="97"/>
        <end position="99"/>
    </location>
    <ligand>
        <name>NAD(+)</name>
        <dbReference type="ChEBI" id="CHEBI:57540"/>
    </ligand>
</feature>
<evidence type="ECO:0000256" key="9">
    <source>
        <dbReference type="ARBA" id="ARBA00037922"/>
    </source>
</evidence>
<dbReference type="InterPro" id="IPR022663">
    <property type="entry name" value="DapB_C"/>
</dbReference>
<protein>
    <recommendedName>
        <fullName evidence="10 13">4-hydroxy-tetrahydrodipicolinate reductase</fullName>
        <shortName evidence="13">HTPA reductase</shortName>
        <ecNumber evidence="10 13">1.17.1.8</ecNumber>
    </recommendedName>
</protein>
<dbReference type="InterPro" id="IPR000846">
    <property type="entry name" value="DapB_N"/>
</dbReference>
<comment type="caution">
    <text evidence="13">Lacks conserved residue(s) required for the propagation of feature annotation.</text>
</comment>
<dbReference type="FunFam" id="3.30.360.10:FF:000009">
    <property type="entry name" value="4-hydroxy-tetrahydrodipicolinate reductase"/>
    <property type="match status" value="1"/>
</dbReference>
<feature type="binding site" evidence="13">
    <location>
        <begin position="163"/>
        <end position="164"/>
    </location>
    <ligand>
        <name>(S)-2,3,4,5-tetrahydrodipicolinate</name>
        <dbReference type="ChEBI" id="CHEBI:16845"/>
    </ligand>
</feature>
<comment type="caution">
    <text evidence="13">Was originally thought to be a dihydrodipicolinate reductase (DHDPR), catalyzing the conversion of dihydrodipicolinate to tetrahydrodipicolinate. However, it was shown in E.coli that the substrate of the enzymatic reaction is not dihydrodipicolinate (DHDP) but in fact (2S,4S)-4-hydroxy-2,3,4,5-tetrahydrodipicolinic acid (HTPA), the product released by the DapA-catalyzed reaction.</text>
</comment>
<feature type="binding site" evidence="13">
    <location>
        <position position="36"/>
    </location>
    <ligand>
        <name>NADP(+)</name>
        <dbReference type="ChEBI" id="CHEBI:58349"/>
    </ligand>
</feature>
<evidence type="ECO:0000256" key="1">
    <source>
        <dbReference type="ARBA" id="ARBA00006642"/>
    </source>
</evidence>
<evidence type="ECO:0000256" key="13">
    <source>
        <dbReference type="HAMAP-Rule" id="MF_00102"/>
    </source>
</evidence>
<dbReference type="GO" id="GO:0050661">
    <property type="term" value="F:NADP binding"/>
    <property type="evidence" value="ECO:0007669"/>
    <property type="project" value="UniProtKB-UniRule"/>
</dbReference>
<evidence type="ECO:0000256" key="8">
    <source>
        <dbReference type="ARBA" id="ARBA00023154"/>
    </source>
</evidence>
<dbReference type="EC" id="1.17.1.8" evidence="10 13"/>
<comment type="similarity">
    <text evidence="1 13">Belongs to the DapB family.</text>
</comment>
<dbReference type="GO" id="GO:0008839">
    <property type="term" value="F:4-hydroxy-tetrahydrodipicolinate reductase"/>
    <property type="evidence" value="ECO:0007669"/>
    <property type="project" value="UniProtKB-UniRule"/>
</dbReference>
<dbReference type="InterPro" id="IPR022664">
    <property type="entry name" value="DapB_N_CS"/>
</dbReference>
<keyword evidence="17" id="KW-1185">Reference proteome</keyword>
<comment type="subcellular location">
    <subcellularLocation>
        <location evidence="13">Cytoplasm</location>
    </subcellularLocation>
</comment>
<evidence type="ECO:0000256" key="7">
    <source>
        <dbReference type="ARBA" id="ARBA00023027"/>
    </source>
</evidence>
<evidence type="ECO:0000256" key="12">
    <source>
        <dbReference type="ARBA" id="ARBA00049396"/>
    </source>
</evidence>
<dbReference type="CDD" id="cd02274">
    <property type="entry name" value="DHDPR_N"/>
    <property type="match status" value="1"/>
</dbReference>
<dbReference type="OrthoDB" id="9790352at2"/>
<evidence type="ECO:0000313" key="16">
    <source>
        <dbReference type="EMBL" id="SFL39015.1"/>
    </source>
</evidence>
<feature type="binding site" evidence="13">
    <location>
        <begin position="8"/>
        <end position="13"/>
    </location>
    <ligand>
        <name>NAD(+)</name>
        <dbReference type="ChEBI" id="CHEBI:57540"/>
    </ligand>
</feature>
<feature type="active site" description="Proton donor/acceptor" evidence="13">
    <location>
        <position position="153"/>
    </location>
</feature>
<dbReference type="GO" id="GO:0051287">
    <property type="term" value="F:NAD binding"/>
    <property type="evidence" value="ECO:0007669"/>
    <property type="project" value="UniProtKB-UniRule"/>
</dbReference>
<evidence type="ECO:0000256" key="11">
    <source>
        <dbReference type="ARBA" id="ARBA00049080"/>
    </source>
</evidence>
<organism evidence="16 17">
    <name type="scientific">Pelosinus propionicus DSM 13327</name>
    <dbReference type="NCBI Taxonomy" id="1123291"/>
    <lineage>
        <taxon>Bacteria</taxon>
        <taxon>Bacillati</taxon>
        <taxon>Bacillota</taxon>
        <taxon>Negativicutes</taxon>
        <taxon>Selenomonadales</taxon>
        <taxon>Sporomusaceae</taxon>
        <taxon>Pelosinus</taxon>
    </lineage>
</organism>
<keyword evidence="7 13" id="KW-0520">NAD</keyword>
<dbReference type="SUPFAM" id="SSF55347">
    <property type="entry name" value="Glyceraldehyde-3-phosphate dehydrogenase-like, C-terminal domain"/>
    <property type="match status" value="1"/>
</dbReference>
<feature type="binding site" evidence="13">
    <location>
        <begin position="123"/>
        <end position="126"/>
    </location>
    <ligand>
        <name>NAD(+)</name>
        <dbReference type="ChEBI" id="CHEBI:57540"/>
    </ligand>
</feature>
<dbReference type="Pfam" id="PF01113">
    <property type="entry name" value="DapB_N"/>
    <property type="match status" value="1"/>
</dbReference>
<comment type="function">
    <text evidence="13">Catalyzes the conversion of 4-hydroxy-tetrahydrodipicolinate (HTPA) to tetrahydrodipicolinate.</text>
</comment>
<keyword evidence="4 13" id="KW-0521">NADP</keyword>
<feature type="domain" description="Dihydrodipicolinate reductase C-terminal" evidence="15">
    <location>
        <begin position="129"/>
        <end position="263"/>
    </location>
</feature>
<dbReference type="GO" id="GO:0019877">
    <property type="term" value="P:diaminopimelate biosynthetic process"/>
    <property type="evidence" value="ECO:0007669"/>
    <property type="project" value="UniProtKB-UniRule"/>
</dbReference>
<dbReference type="Gene3D" id="3.30.360.10">
    <property type="entry name" value="Dihydrodipicolinate Reductase, domain 2"/>
    <property type="match status" value="1"/>
</dbReference>
<comment type="pathway">
    <text evidence="9 13">Amino-acid biosynthesis; L-lysine biosynthesis via DAP pathway; (S)-tetrahydrodipicolinate from L-aspartate: step 4/4.</text>
</comment>
<dbReference type="SUPFAM" id="SSF51735">
    <property type="entry name" value="NAD(P)-binding Rossmann-fold domains"/>
    <property type="match status" value="1"/>
</dbReference>
<feature type="active site" description="Proton donor" evidence="13">
    <location>
        <position position="157"/>
    </location>
</feature>
<evidence type="ECO:0000256" key="10">
    <source>
        <dbReference type="ARBA" id="ARBA00038983"/>
    </source>
</evidence>
<dbReference type="RefSeq" id="WP_090932504.1">
    <property type="nucleotide sequence ID" value="NZ_FOTS01000003.1"/>
</dbReference>